<evidence type="ECO:0000313" key="5">
    <source>
        <dbReference type="Proteomes" id="UP000065473"/>
    </source>
</evidence>
<keyword evidence="2" id="KW-0808">Transferase</keyword>
<dbReference type="OMA" id="KHKWINV"/>
<dbReference type="STRING" id="1435377.SUSAZ_05960"/>
<evidence type="ECO:0000313" key="4">
    <source>
        <dbReference type="Proteomes" id="UP000060043"/>
    </source>
</evidence>
<protein>
    <submittedName>
        <fullName evidence="2">Glycosyl transferase</fullName>
    </submittedName>
</protein>
<dbReference type="PaxDb" id="1435377-SUSAZ_05960"/>
<dbReference type="SMR" id="A0A0U3GEH8"/>
<dbReference type="RefSeq" id="WP_011278097.1">
    <property type="nucleotide sequence ID" value="NZ_BHWZ01000003.1"/>
</dbReference>
<organism evidence="2 5">
    <name type="scientific">Sulfolobus acidocaldarius</name>
    <dbReference type="NCBI Taxonomy" id="2285"/>
    <lineage>
        <taxon>Archaea</taxon>
        <taxon>Thermoproteota</taxon>
        <taxon>Thermoprotei</taxon>
        <taxon>Sulfolobales</taxon>
        <taxon>Sulfolobaceae</taxon>
        <taxon>Sulfolobus</taxon>
    </lineage>
</organism>
<dbReference type="InterPro" id="IPR001296">
    <property type="entry name" value="Glyco_trans_1"/>
</dbReference>
<dbReference type="InterPro" id="IPR050194">
    <property type="entry name" value="Glycosyltransferase_grp1"/>
</dbReference>
<dbReference type="Proteomes" id="UP000060043">
    <property type="component" value="Chromosome"/>
</dbReference>
<dbReference type="EMBL" id="CP013695">
    <property type="protein sequence ID" value="ALU31260.1"/>
    <property type="molecule type" value="Genomic_DNA"/>
</dbReference>
<evidence type="ECO:0000313" key="2">
    <source>
        <dbReference type="EMBL" id="ALU28549.1"/>
    </source>
</evidence>
<dbReference type="PANTHER" id="PTHR45947:SF3">
    <property type="entry name" value="SULFOQUINOVOSYL TRANSFERASE SQD2"/>
    <property type="match status" value="1"/>
</dbReference>
<evidence type="ECO:0000313" key="3">
    <source>
        <dbReference type="EMBL" id="ALU31260.1"/>
    </source>
</evidence>
<dbReference type="AlphaFoldDB" id="A0A0U3GEH8"/>
<dbReference type="PANTHER" id="PTHR45947">
    <property type="entry name" value="SULFOQUINOVOSYL TRANSFERASE SQD2"/>
    <property type="match status" value="1"/>
</dbReference>
<proteinExistence type="predicted"/>
<dbReference type="OrthoDB" id="132546at2157"/>
<feature type="domain" description="Glycosyl transferase family 1" evidence="1">
    <location>
        <begin position="239"/>
        <end position="412"/>
    </location>
</feature>
<name>A0A0U3GEH8_9CREN</name>
<dbReference type="Gene3D" id="3.40.50.2000">
    <property type="entry name" value="Glycogen Phosphorylase B"/>
    <property type="match status" value="2"/>
</dbReference>
<dbReference type="Pfam" id="PF00534">
    <property type="entry name" value="Glycos_transf_1"/>
    <property type="match status" value="1"/>
</dbReference>
<sequence>MFSVSISTQTPPVRFRYTYRDLMDKYGFFELPIELSQLDSSDYYFSVGGVPKMMLSLINKFNKVRWVSLGPGYPPQVKYGDQRLFDFIDLDPENLKNYTRYKEGIYNESHGIEKYEIKPSEYISYADYNWISAKKLLEFHNDSDVYFINDFQLLLVGGIIGPSAPAILWYHIPFVPENLSPRIRDFIVRSFEGYDYVILSTKRDLEGLLRIGAKINARQVYPFIDTSTLRRGSKGEVDKVKSKYNIGKDEKVITVVARMDPMKSQDVAIMALKKIKESNAKLLLVGNGSFTSGALGTNKAGNWVRKLQSLASNLGVDKKVVFTGHVSDEELNAIYEASDVIVLPSRIEGFGLVVCEGWFFEKPAIVSSGAGVSELVIDGSNGFVFKSGNYEELAEKIDIVLKEPDKYSRLSRDTVNKCNVEYAFNQLKDIFAQAMKDYGKNVNL</sequence>
<accession>A0A0U3GEH8</accession>
<dbReference type="GO" id="GO:0016757">
    <property type="term" value="F:glycosyltransferase activity"/>
    <property type="evidence" value="ECO:0007669"/>
    <property type="project" value="InterPro"/>
</dbReference>
<dbReference type="EMBL" id="CP013694">
    <property type="protein sequence ID" value="ALU28549.1"/>
    <property type="molecule type" value="Genomic_DNA"/>
</dbReference>
<gene>
    <name evidence="2" type="ORF">ATY89_00255</name>
    <name evidence="3" type="ORF">ATZ20_03300</name>
</gene>
<dbReference type="GeneID" id="14551753"/>
<reference evidence="4 5" key="1">
    <citation type="submission" date="2015-12" db="EMBL/GenBank/DDBJ databases">
        <title>A stable core within a dynamic pangenome in Sulfolobus acidocaldarius.</title>
        <authorList>
            <person name="Anderson R."/>
            <person name="Kouris A."/>
            <person name="Seward C."/>
            <person name="Campbell K."/>
            <person name="Whitaker R."/>
        </authorList>
    </citation>
    <scope>NUCLEOTIDE SEQUENCE [LARGE SCALE GENOMIC DNA]</scope>
    <source>
        <strain evidence="2 5">GG12-C01-09</strain>
        <strain evidence="3 4">NG05B_CO5_07</strain>
    </source>
</reference>
<evidence type="ECO:0000259" key="1">
    <source>
        <dbReference type="Pfam" id="PF00534"/>
    </source>
</evidence>
<dbReference type="CDD" id="cd03801">
    <property type="entry name" value="GT4_PimA-like"/>
    <property type="match status" value="1"/>
</dbReference>
<dbReference type="Proteomes" id="UP000065473">
    <property type="component" value="Chromosome"/>
</dbReference>
<dbReference type="SUPFAM" id="SSF53756">
    <property type="entry name" value="UDP-Glycosyltransferase/glycogen phosphorylase"/>
    <property type="match status" value="1"/>
</dbReference>